<name>A0ABV4MGA7_9VIBR</name>
<feature type="region of interest" description="Disordered" evidence="2">
    <location>
        <begin position="2897"/>
        <end position="2934"/>
    </location>
</feature>
<dbReference type="SMART" id="SM00912">
    <property type="entry name" value="Haemagg_act"/>
    <property type="match status" value="1"/>
</dbReference>
<organism evidence="5 6">
    <name type="scientific">Vibrio bivalvicida</name>
    <dbReference type="NCBI Taxonomy" id="1276888"/>
    <lineage>
        <taxon>Bacteria</taxon>
        <taxon>Pseudomonadati</taxon>
        <taxon>Pseudomonadota</taxon>
        <taxon>Gammaproteobacteria</taxon>
        <taxon>Vibrionales</taxon>
        <taxon>Vibrionaceae</taxon>
        <taxon>Vibrio</taxon>
        <taxon>Vibrio oreintalis group</taxon>
    </lineage>
</organism>
<dbReference type="NCBIfam" id="TIGR01731">
    <property type="entry name" value="fil_hemag_20aa"/>
    <property type="match status" value="7"/>
</dbReference>
<feature type="compositionally biased region" description="Basic and acidic residues" evidence="2">
    <location>
        <begin position="2925"/>
        <end position="2934"/>
    </location>
</feature>
<feature type="compositionally biased region" description="Polar residues" evidence="2">
    <location>
        <begin position="2729"/>
        <end position="2749"/>
    </location>
</feature>
<dbReference type="InterPro" id="IPR010069">
    <property type="entry name" value="CdiA_FHA1_rpt"/>
</dbReference>
<reference evidence="5 6" key="1">
    <citation type="submission" date="2024-06" db="EMBL/GenBank/DDBJ databases">
        <authorList>
            <person name="Steensen K."/>
            <person name="Seneca J."/>
            <person name="Bartlau N."/>
            <person name="Yu A.X."/>
            <person name="Polz M.F."/>
        </authorList>
    </citation>
    <scope>NUCLEOTIDE SEQUENCE [LARGE SCALE GENOMIC DNA]</scope>
    <source>
        <strain evidence="5 6">1F146</strain>
    </source>
</reference>
<feature type="region of interest" description="Disordered" evidence="2">
    <location>
        <begin position="2707"/>
        <end position="2749"/>
    </location>
</feature>
<feature type="domain" description="Filamentous haemagglutinin FhaB/tRNA nuclease CdiA-like TPS" evidence="4">
    <location>
        <begin position="44"/>
        <end position="165"/>
    </location>
</feature>
<dbReference type="RefSeq" id="WP_371718335.1">
    <property type="nucleotide sequence ID" value="NZ_JBGOOF010000008.1"/>
</dbReference>
<evidence type="ECO:0000313" key="5">
    <source>
        <dbReference type="EMBL" id="MEZ8208614.1"/>
    </source>
</evidence>
<keyword evidence="3" id="KW-0732">Signal</keyword>
<dbReference type="Proteomes" id="UP001569151">
    <property type="component" value="Unassembled WGS sequence"/>
</dbReference>
<accession>A0ABV4MGA7</accession>
<gene>
    <name evidence="5" type="ORF">ACED39_07475</name>
</gene>
<feature type="signal peptide" evidence="3">
    <location>
        <begin position="1"/>
        <end position="27"/>
    </location>
</feature>
<proteinExistence type="predicted"/>
<dbReference type="InterPro" id="IPR025157">
    <property type="entry name" value="Hemagglutinin_rpt"/>
</dbReference>
<feature type="chain" id="PRO_5046043815" evidence="3">
    <location>
        <begin position="28"/>
        <end position="2934"/>
    </location>
</feature>
<keyword evidence="6" id="KW-1185">Reference proteome</keyword>
<dbReference type="Pfam" id="PF05860">
    <property type="entry name" value="TPS"/>
    <property type="match status" value="1"/>
</dbReference>
<keyword evidence="1" id="KW-0175">Coiled coil</keyword>
<feature type="coiled-coil region" evidence="1">
    <location>
        <begin position="1860"/>
        <end position="1901"/>
    </location>
</feature>
<dbReference type="InterPro" id="IPR012334">
    <property type="entry name" value="Pectin_lyas_fold"/>
</dbReference>
<feature type="region of interest" description="Disordered" evidence="2">
    <location>
        <begin position="2128"/>
        <end position="2155"/>
    </location>
</feature>
<dbReference type="InterPro" id="IPR008638">
    <property type="entry name" value="FhaB/CdiA-like_TPS"/>
</dbReference>
<feature type="compositionally biased region" description="Polar residues" evidence="2">
    <location>
        <begin position="2771"/>
        <end position="2787"/>
    </location>
</feature>
<sequence length="2934" mass="309333">MNKKLTLGKVCLTYALCGVITLQPVFANVVIDGSAGNTNKTAAGNGVEVINIATPNSQGLSHNKYQQFDVDPSGLILNNSTAQLAQSQLGGLLQNNPNLKGQAANVILNEVTGANRSQLEGYTEVFGQQANVILANPYGITCDGCGFINTPRVTLSTGTPDIQNGLVSGFDVAEGSVTIEGLGLDATRQTYFDIISRTAEINANIHANDLSMVTGLNKVEYQTNKATEKPAGSATNKPKLAIDSSSLGGMYAGRISLVATEDGVGVNVGNLVANGGDIVLTADGTIQLAAANSVGDIVVQGTNKLELTGKQVADNRYSAKANNVKLTNATIVGGNVVSLDAEQSTIAENSNLISGLSKNGTSSQNAVLNIKSKQLILQGSQLSSHGELTSEAAQLSLDSNSGIKARHATLNSVSSLKNNGQVHSENNLNITGAEMTLAGSGSIQANRVAVSSDNAHIQTTITGDTVSAHSVSKLTIAQDAKIAATSHLNLQSHTLEQNGVLSTQGSATLNAKDLKQSATGSIAADSDLSLISDNQKLAGSISSQGKVLLQGKDLQSEGVIKAKQIEIESTEKVLIAAPSQVLSAEHASINTRELTNNGQIKGGSISVQSTASVEQNGTIASQESLDIDAASLTSSGDIVAQGDLRISATGDVTNNAKLLAGKALSLTTNTLSNKGQIKSGTDTHLDVKQKLNNASSGIISGNKTTLTTNELINAGTLQALDTLNLTVSSLVNQGSIVALGDGILSSVGAISNQGVIYAGNNAYLYSDSLHNTADIVAGNNLLIARNSGKQRNTSVTNNSGTIESLGGDIGIYADTIINKRTNLTAENSSIVDKRSVYTKLFNAKGTKHQPAYKYSMECYQHCGSQRHHPRYRPEYYVTSGSTFSVVVLREGLKLSRSTQAGRIVGLGIIKLDSLSILNDGSQISGGNVDISSGSLVNKGYDFYEYTTYYDYEHQVGQASQKSWFSEPTFERVGVRKVKTGVSEKLSSSITATNNLTLNVTNKVNNSTLKANATAVTPTKAASQPKQTSDTSSVAGFDVNYLDTSSVAFPKFVFPTSPNGLFVTSPDPRGKYLIETNPALTNMEEFLGSDYFLSKVGFNPEINVKFLGDAFYDNRLISQAIFEQTGKQFLNREVGSQLEQMQQLLDSAGAQKQALDLSVGVALTPEQTAQLTNDMVWYEEVEVNGQKVLAPKLYLARATLNHTESGALIAAGNIEINGGSLENSGVLSADKLLDINSGDSITNIGGKIASNGTVSLKAKNDVTNISGDILGQDIEIRSTDGSFINETKVTKTSASLGNNSGTFTDVGKTARVTSTGELSIEVGKNVENSAATISSTGNVSIKAGENIIVDSKENTQSYDVRSRRGRVSESNTTQLASSIASGGNLALDSGNSLTISASEANAKGNLSLKAQNDITIQTALNKQSDHRSNSYRTDINRTTQHQGSSLSGSSVYINSGGKATVSGSSVSATDSVDISAKEDVSILAVNDSQYHFDQTVSKKSFGRSSTTTNETYREQVKGSSIQAGKDIRIKAQNLDSSITAGGESDIHLIGSELNAGGEVELSADGDINMAAQSYKEFERHETVKKGFGGLSGRNSGTASDATLLNSSYVINSGNTYVNAGKDIEVIASEVISGGDVNLNAVENVLIAASDVLKKSQQWDEKMSFLSGGNLFEMEKKRKGQETSTAQSSVIQSGGSLSVNGGSIKVVGSELNADNNVSLTADTGDVEILAAKETTKKFESEEKLSISLGDGLDGASVEDGQIKVSLGEATYDKVKQQSDALNHKGSMVSAQNDIAVKAESSILVEGSTLASDSDGNNQGDLSLTAKEDVTIKEAVDTLSEQREEIHGKAEASIVVQHQAVEVAKAALALKKATKKLKQAKADFKQYKKGLDSLQTTLATLEQEYKAKKPGVLFEDIEELQDLISEVKSDESWYVAGVALATEDVASKTTLLVQQTVAAAQSTGTYGFNAGLHLDIEASKTKASSQQTTSVGSQLSGQNVIVRAGESEGNQANISGSSIAANDNLEIAANEVNITSSQDTHNSKSETQSGKIGASMTVYGASTGINLNASFDRSQSTSSSVTHNNSQLNADNITITSNQDTNIKGATVAANESLTVDVGGDLNVASVQDRHSSSQKGMGISGGLSSTGASGGVNASNGRTRTKQTVLTSLNSGGSADITVANNTDVKGALIATTDENGQDSEKLNLTTGTFTYADLSNTSYNQNRSLGLNTSVGVNDGELDSTNNSTSLQYKNTSGYSKSKTLATIGQGQLTIADSENSDDTTALNRDTEHTEKDLFNVDRKQGDFDVTVDHRLLTEEGVHQIAEDVERTGMIGETVVETASKDSVGVISDHEDGVTGFFARLGEKNQYFDATKAFLTDEANSEHASTLNDPNATPEQKRSAYQSLVNHIATEFGIDSSQVKLADIGQKGLFADGVAYIDDSEHHRLEDAVNTVGNESSHMVDAANAPVNQGENYVANREEYSNLVGDDVEGYLSFNFSNLGKGGFGGWNTQNGTKGSETIEQNTQEFSLLRHDVPKWNRLPDNQEVAIINKLAGDDSTKQRELLAAGCSLIHCAKEFAVGSDEHSYYSQLEKEGVDNQAAQQVLLNYSETTIGTGTYHSSYNESTLEGKFVYTRGDHTSDSELLAQNATNKIIADGTGMPVAMVELLTNVVASSSGDFKRAMKAASRVGKNKGQNATDDYSGQQAATLGEGSVLKPKTNDSGAYVKRDESNQNGVSSGQDPNNLGQAPPNSDAQLKITRESVKADLDKLPDGQSDNHYVRQNTDGSYTTVRKDTSKSEKVNVTDEGNLYSPVNIKGGSKDLTSNEKGKQGVEISKQEALDRGEIILGEEISIKLENSKVTKADILVEKPSGGLKVIECKNGPCARLTPNQKQAQTELPAKGGEFTGENAKNSELPTGENTGSIEYQVDWHNKDGFE</sequence>
<dbReference type="NCBIfam" id="TIGR01901">
    <property type="entry name" value="adhes_NPXG"/>
    <property type="match status" value="1"/>
</dbReference>
<dbReference type="SUPFAM" id="SSF51126">
    <property type="entry name" value="Pectin lyase-like"/>
    <property type="match status" value="1"/>
</dbReference>
<protein>
    <submittedName>
        <fullName evidence="5">Hemagglutinin repeat-containing protein</fullName>
    </submittedName>
</protein>
<evidence type="ECO:0000313" key="6">
    <source>
        <dbReference type="Proteomes" id="UP001569151"/>
    </source>
</evidence>
<evidence type="ECO:0000259" key="4">
    <source>
        <dbReference type="SMART" id="SM00912"/>
    </source>
</evidence>
<dbReference type="Pfam" id="PF13332">
    <property type="entry name" value="Fil_haemagg_2"/>
    <property type="match status" value="5"/>
</dbReference>
<feature type="region of interest" description="Disordered" evidence="2">
    <location>
        <begin position="2764"/>
        <end position="2796"/>
    </location>
</feature>
<dbReference type="Gene3D" id="2.160.20.10">
    <property type="entry name" value="Single-stranded right-handed beta-helix, Pectin lyase-like"/>
    <property type="match status" value="2"/>
</dbReference>
<comment type="caution">
    <text evidence="5">The sequence shown here is derived from an EMBL/GenBank/DDBJ whole genome shotgun (WGS) entry which is preliminary data.</text>
</comment>
<evidence type="ECO:0000256" key="2">
    <source>
        <dbReference type="SAM" id="MobiDB-lite"/>
    </source>
</evidence>
<evidence type="ECO:0000256" key="1">
    <source>
        <dbReference type="SAM" id="Coils"/>
    </source>
</evidence>
<feature type="compositionally biased region" description="Polar residues" evidence="2">
    <location>
        <begin position="2906"/>
        <end position="2921"/>
    </location>
</feature>
<dbReference type="EMBL" id="JBGOOS010000007">
    <property type="protein sequence ID" value="MEZ8208614.1"/>
    <property type="molecule type" value="Genomic_DNA"/>
</dbReference>
<evidence type="ECO:0000256" key="3">
    <source>
        <dbReference type="SAM" id="SignalP"/>
    </source>
</evidence>
<dbReference type="InterPro" id="IPR011050">
    <property type="entry name" value="Pectin_lyase_fold/virulence"/>
</dbReference>